<dbReference type="OMA" id="RMSYYFW"/>
<dbReference type="Pfam" id="PF00335">
    <property type="entry name" value="Tetraspanin"/>
    <property type="match status" value="1"/>
</dbReference>
<organism evidence="6 7">
    <name type="scientific">Tribolium castaneum</name>
    <name type="common">Red flour beetle</name>
    <dbReference type="NCBI Taxonomy" id="7070"/>
    <lineage>
        <taxon>Eukaryota</taxon>
        <taxon>Metazoa</taxon>
        <taxon>Ecdysozoa</taxon>
        <taxon>Arthropoda</taxon>
        <taxon>Hexapoda</taxon>
        <taxon>Insecta</taxon>
        <taxon>Pterygota</taxon>
        <taxon>Neoptera</taxon>
        <taxon>Endopterygota</taxon>
        <taxon>Coleoptera</taxon>
        <taxon>Polyphaga</taxon>
        <taxon>Cucujiformia</taxon>
        <taxon>Tenebrionidae</taxon>
        <taxon>Tenebrionidae incertae sedis</taxon>
        <taxon>Tribolium</taxon>
    </lineage>
</organism>
<dbReference type="InterPro" id="IPR018499">
    <property type="entry name" value="Tetraspanin/Peripherin"/>
</dbReference>
<proteinExistence type="predicted"/>
<dbReference type="Gene3D" id="1.10.1450.10">
    <property type="entry name" value="Tetraspanin"/>
    <property type="match status" value="1"/>
</dbReference>
<dbReference type="SUPFAM" id="SSF48652">
    <property type="entry name" value="Tetraspanin"/>
    <property type="match status" value="1"/>
</dbReference>
<evidence type="ECO:0008006" key="8">
    <source>
        <dbReference type="Google" id="ProtNLM"/>
    </source>
</evidence>
<protein>
    <recommendedName>
        <fullName evidence="8">Tetraspanin</fullName>
    </recommendedName>
</protein>
<dbReference type="InParanoid" id="D2A3F1"/>
<dbReference type="HOGENOM" id="CLU_1005866_0_0_1"/>
<dbReference type="InterPro" id="IPR008952">
    <property type="entry name" value="Tetraspanin_EC2_sf"/>
</dbReference>
<evidence type="ECO:0000256" key="2">
    <source>
        <dbReference type="ARBA" id="ARBA00022692"/>
    </source>
</evidence>
<sequence length="265" mass="29777">MKKLKRSAPKIPDSDSLTSFFIPWHKNRAPPIYPNAQTGRIINTTEFLLFFAAILLLILSLGLVGVSVWSLVSKSRYIFVDYSIELAYFALPVSLLCLLCFWIVLSVHNDENSYKYLSLVLILLTFSTVLLVIGVYIGFTHKLHLNSSQIDSSPVLVEFRETMKGSMNKTGIWDDVQRKLGCCGVDNYTDWLAVMQRIPESCCRRKAASCRDNSTSSTGCLKIITATLALQTCLFSGINCVALFIQFCAFVILTTAYFCDKCRQD</sequence>
<feature type="transmembrane region" description="Helical" evidence="5">
    <location>
        <begin position="234"/>
        <end position="259"/>
    </location>
</feature>
<feature type="transmembrane region" description="Helical" evidence="5">
    <location>
        <begin position="47"/>
        <end position="66"/>
    </location>
</feature>
<keyword evidence="2 5" id="KW-0812">Transmembrane</keyword>
<dbReference type="FunFam" id="1.10.1450.10:FF:000096">
    <property type="entry name" value="Tetraspanin"/>
    <property type="match status" value="1"/>
</dbReference>
<evidence type="ECO:0000256" key="3">
    <source>
        <dbReference type="ARBA" id="ARBA00022989"/>
    </source>
</evidence>
<dbReference type="Proteomes" id="UP000007266">
    <property type="component" value="Linkage group 4"/>
</dbReference>
<gene>
    <name evidence="6" type="primary">AUGUSTUS-3.0.2_07532</name>
    <name evidence="6" type="ORF">TcasGA2_TC007532</name>
</gene>
<evidence type="ECO:0000313" key="7">
    <source>
        <dbReference type="Proteomes" id="UP000007266"/>
    </source>
</evidence>
<keyword evidence="3 5" id="KW-1133">Transmembrane helix</keyword>
<evidence type="ECO:0000256" key="1">
    <source>
        <dbReference type="ARBA" id="ARBA00004141"/>
    </source>
</evidence>
<dbReference type="EMBL" id="KQ971338">
    <property type="protein sequence ID" value="EFA01922.2"/>
    <property type="molecule type" value="Genomic_DNA"/>
</dbReference>
<evidence type="ECO:0000256" key="5">
    <source>
        <dbReference type="SAM" id="Phobius"/>
    </source>
</evidence>
<reference evidence="6 7" key="2">
    <citation type="journal article" date="2010" name="Nucleic Acids Res.">
        <title>BeetleBase in 2010: revisions to provide comprehensive genomic information for Tribolium castaneum.</title>
        <authorList>
            <person name="Kim H.S."/>
            <person name="Murphy T."/>
            <person name="Xia J."/>
            <person name="Caragea D."/>
            <person name="Park Y."/>
            <person name="Beeman R.W."/>
            <person name="Lorenzen M.D."/>
            <person name="Butcher S."/>
            <person name="Manak J.R."/>
            <person name="Brown S.J."/>
        </authorList>
    </citation>
    <scope>GENOME REANNOTATION</scope>
    <source>
        <strain evidence="6 7">Georgia GA2</strain>
    </source>
</reference>
<comment type="subcellular location">
    <subcellularLocation>
        <location evidence="1">Membrane</location>
        <topology evidence="1">Multi-pass membrane protein</topology>
    </subcellularLocation>
</comment>
<feature type="transmembrane region" description="Helical" evidence="5">
    <location>
        <begin position="86"/>
        <end position="105"/>
    </location>
</feature>
<evidence type="ECO:0000256" key="4">
    <source>
        <dbReference type="ARBA" id="ARBA00023136"/>
    </source>
</evidence>
<dbReference type="AlphaFoldDB" id="D2A3F1"/>
<dbReference type="GO" id="GO:0005886">
    <property type="term" value="C:plasma membrane"/>
    <property type="evidence" value="ECO:0000318"/>
    <property type="project" value="GO_Central"/>
</dbReference>
<reference evidence="6 7" key="1">
    <citation type="journal article" date="2008" name="Nature">
        <title>The genome of the model beetle and pest Tribolium castaneum.</title>
        <authorList>
            <consortium name="Tribolium Genome Sequencing Consortium"/>
            <person name="Richards S."/>
            <person name="Gibbs R.A."/>
            <person name="Weinstock G.M."/>
            <person name="Brown S.J."/>
            <person name="Denell R."/>
            <person name="Beeman R.W."/>
            <person name="Gibbs R."/>
            <person name="Beeman R.W."/>
            <person name="Brown S.J."/>
            <person name="Bucher G."/>
            <person name="Friedrich M."/>
            <person name="Grimmelikhuijzen C.J."/>
            <person name="Klingler M."/>
            <person name="Lorenzen M."/>
            <person name="Richards S."/>
            <person name="Roth S."/>
            <person name="Schroder R."/>
            <person name="Tautz D."/>
            <person name="Zdobnov E.M."/>
            <person name="Muzny D."/>
            <person name="Gibbs R.A."/>
            <person name="Weinstock G.M."/>
            <person name="Attaway T."/>
            <person name="Bell S."/>
            <person name="Buhay C.J."/>
            <person name="Chandrabose M.N."/>
            <person name="Chavez D."/>
            <person name="Clerk-Blankenburg K.P."/>
            <person name="Cree A."/>
            <person name="Dao M."/>
            <person name="Davis C."/>
            <person name="Chacko J."/>
            <person name="Dinh H."/>
            <person name="Dugan-Rocha S."/>
            <person name="Fowler G."/>
            <person name="Garner T.T."/>
            <person name="Garnes J."/>
            <person name="Gnirke A."/>
            <person name="Hawes A."/>
            <person name="Hernandez J."/>
            <person name="Hines S."/>
            <person name="Holder M."/>
            <person name="Hume J."/>
            <person name="Jhangiani S.N."/>
            <person name="Joshi V."/>
            <person name="Khan Z.M."/>
            <person name="Jackson L."/>
            <person name="Kovar C."/>
            <person name="Kowis A."/>
            <person name="Lee S."/>
            <person name="Lewis L.R."/>
            <person name="Margolis J."/>
            <person name="Morgan M."/>
            <person name="Nazareth L.V."/>
            <person name="Nguyen N."/>
            <person name="Okwuonu G."/>
            <person name="Parker D."/>
            <person name="Richards S."/>
            <person name="Ruiz S.J."/>
            <person name="Santibanez J."/>
            <person name="Savard J."/>
            <person name="Scherer S.E."/>
            <person name="Schneider B."/>
            <person name="Sodergren E."/>
            <person name="Tautz D."/>
            <person name="Vattahil S."/>
            <person name="Villasana D."/>
            <person name="White C.S."/>
            <person name="Wright R."/>
            <person name="Park Y."/>
            <person name="Beeman R.W."/>
            <person name="Lord J."/>
            <person name="Oppert B."/>
            <person name="Lorenzen M."/>
            <person name="Brown S."/>
            <person name="Wang L."/>
            <person name="Savard J."/>
            <person name="Tautz D."/>
            <person name="Richards S."/>
            <person name="Weinstock G."/>
            <person name="Gibbs R.A."/>
            <person name="Liu Y."/>
            <person name="Worley K."/>
            <person name="Weinstock G."/>
            <person name="Elsik C.G."/>
            <person name="Reese J.T."/>
            <person name="Elhaik E."/>
            <person name="Landan G."/>
            <person name="Graur D."/>
            <person name="Arensburger P."/>
            <person name="Atkinson P."/>
            <person name="Beeman R.W."/>
            <person name="Beidler J."/>
            <person name="Brown S.J."/>
            <person name="Demuth J.P."/>
            <person name="Drury D.W."/>
            <person name="Du Y.Z."/>
            <person name="Fujiwara H."/>
            <person name="Lorenzen M."/>
            <person name="Maselli V."/>
            <person name="Osanai M."/>
            <person name="Park Y."/>
            <person name="Robertson H.M."/>
            <person name="Tu Z."/>
            <person name="Wang J.J."/>
            <person name="Wang S."/>
            <person name="Richards S."/>
            <person name="Song H."/>
            <person name="Zhang L."/>
            <person name="Sodergren E."/>
            <person name="Werner D."/>
            <person name="Stanke M."/>
            <person name="Morgenstern B."/>
            <person name="Solovyev V."/>
            <person name="Kosarev P."/>
            <person name="Brown G."/>
            <person name="Chen H.C."/>
            <person name="Ermolaeva O."/>
            <person name="Hlavina W."/>
            <person name="Kapustin Y."/>
            <person name="Kiryutin B."/>
            <person name="Kitts P."/>
            <person name="Maglott D."/>
            <person name="Pruitt K."/>
            <person name="Sapojnikov V."/>
            <person name="Souvorov A."/>
            <person name="Mackey A.J."/>
            <person name="Waterhouse R.M."/>
            <person name="Wyder S."/>
            <person name="Zdobnov E.M."/>
            <person name="Zdobnov E.M."/>
            <person name="Wyder S."/>
            <person name="Kriventseva E.V."/>
            <person name="Kadowaki T."/>
            <person name="Bork P."/>
            <person name="Aranda M."/>
            <person name="Bao R."/>
            <person name="Beermann A."/>
            <person name="Berns N."/>
            <person name="Bolognesi R."/>
            <person name="Bonneton F."/>
            <person name="Bopp D."/>
            <person name="Brown S.J."/>
            <person name="Bucher G."/>
            <person name="Butts T."/>
            <person name="Chaumot A."/>
            <person name="Denell R.E."/>
            <person name="Ferrier D.E."/>
            <person name="Friedrich M."/>
            <person name="Gordon C.M."/>
            <person name="Jindra M."/>
            <person name="Klingler M."/>
            <person name="Lan Q."/>
            <person name="Lattorff H.M."/>
            <person name="Laudet V."/>
            <person name="von Levetsow C."/>
            <person name="Liu Z."/>
            <person name="Lutz R."/>
            <person name="Lynch J.A."/>
            <person name="da Fonseca R.N."/>
            <person name="Posnien N."/>
            <person name="Reuter R."/>
            <person name="Roth S."/>
            <person name="Savard J."/>
            <person name="Schinko J.B."/>
            <person name="Schmitt C."/>
            <person name="Schoppmeier M."/>
            <person name="Schroder R."/>
            <person name="Shippy T.D."/>
            <person name="Simonnet F."/>
            <person name="Marques-Souza H."/>
            <person name="Tautz D."/>
            <person name="Tomoyasu Y."/>
            <person name="Trauner J."/>
            <person name="Van der Zee M."/>
            <person name="Vervoort M."/>
            <person name="Wittkopp N."/>
            <person name="Wimmer E.A."/>
            <person name="Yang X."/>
            <person name="Jones A.K."/>
            <person name="Sattelle D.B."/>
            <person name="Ebert P.R."/>
            <person name="Nelson D."/>
            <person name="Scott J.G."/>
            <person name="Beeman R.W."/>
            <person name="Muthukrishnan S."/>
            <person name="Kramer K.J."/>
            <person name="Arakane Y."/>
            <person name="Beeman R.W."/>
            <person name="Zhu Q."/>
            <person name="Hogenkamp D."/>
            <person name="Dixit R."/>
            <person name="Oppert B."/>
            <person name="Jiang H."/>
            <person name="Zou Z."/>
            <person name="Marshall J."/>
            <person name="Elpidina E."/>
            <person name="Vinokurov K."/>
            <person name="Oppert C."/>
            <person name="Zou Z."/>
            <person name="Evans J."/>
            <person name="Lu Z."/>
            <person name="Zhao P."/>
            <person name="Sumathipala N."/>
            <person name="Altincicek B."/>
            <person name="Vilcinskas A."/>
            <person name="Williams M."/>
            <person name="Hultmark D."/>
            <person name="Hetru C."/>
            <person name="Jiang H."/>
            <person name="Grimmelikhuijzen C.J."/>
            <person name="Hauser F."/>
            <person name="Cazzamali G."/>
            <person name="Williamson M."/>
            <person name="Park Y."/>
            <person name="Li B."/>
            <person name="Tanaka Y."/>
            <person name="Predel R."/>
            <person name="Neupert S."/>
            <person name="Schachtner J."/>
            <person name="Verleyen P."/>
            <person name="Raible F."/>
            <person name="Bork P."/>
            <person name="Friedrich M."/>
            <person name="Walden K.K."/>
            <person name="Robertson H.M."/>
            <person name="Angeli S."/>
            <person name="Foret S."/>
            <person name="Bucher G."/>
            <person name="Schuetz S."/>
            <person name="Maleszka R."/>
            <person name="Wimmer E.A."/>
            <person name="Beeman R.W."/>
            <person name="Lorenzen M."/>
            <person name="Tomoyasu Y."/>
            <person name="Miller S.C."/>
            <person name="Grossmann D."/>
            <person name="Bucher G."/>
        </authorList>
    </citation>
    <scope>NUCLEOTIDE SEQUENCE [LARGE SCALE GENOMIC DNA]</scope>
    <source>
        <strain evidence="6 7">Georgia GA2</strain>
    </source>
</reference>
<accession>D2A3F1</accession>
<name>D2A3F1_TRICA</name>
<keyword evidence="4 5" id="KW-0472">Membrane</keyword>
<feature type="transmembrane region" description="Helical" evidence="5">
    <location>
        <begin position="117"/>
        <end position="139"/>
    </location>
</feature>
<evidence type="ECO:0000313" key="6">
    <source>
        <dbReference type="EMBL" id="EFA01922.2"/>
    </source>
</evidence>
<keyword evidence="7" id="KW-1185">Reference proteome</keyword>